<evidence type="ECO:0000313" key="3">
    <source>
        <dbReference type="Proteomes" id="UP000820818"/>
    </source>
</evidence>
<accession>A0AAD5PLT2</accession>
<evidence type="ECO:0000256" key="1">
    <source>
        <dbReference type="SAM" id="MobiDB-lite"/>
    </source>
</evidence>
<reference evidence="2" key="1">
    <citation type="submission" date="2022-05" db="EMBL/GenBank/DDBJ databases">
        <title>A multi-omics perspective on studying reproductive biology in Daphnia sinensis.</title>
        <authorList>
            <person name="Jia J."/>
        </authorList>
    </citation>
    <scope>NUCLEOTIDE SEQUENCE</scope>
    <source>
        <strain evidence="2">WSL</strain>
    </source>
</reference>
<protein>
    <submittedName>
        <fullName evidence="2">Uncharacterized protein</fullName>
    </submittedName>
</protein>
<dbReference type="Proteomes" id="UP000820818">
    <property type="component" value="Unassembled WGS sequence"/>
</dbReference>
<keyword evidence="3" id="KW-1185">Reference proteome</keyword>
<evidence type="ECO:0000313" key="2">
    <source>
        <dbReference type="EMBL" id="KAI9551147.1"/>
    </source>
</evidence>
<dbReference type="EMBL" id="WJBH02000044">
    <property type="protein sequence ID" value="KAI9551147.1"/>
    <property type="molecule type" value="Genomic_DNA"/>
</dbReference>
<name>A0AAD5PLT2_9CRUS</name>
<feature type="compositionally biased region" description="Polar residues" evidence="1">
    <location>
        <begin position="125"/>
        <end position="142"/>
    </location>
</feature>
<sequence>MKTKELVFLVYIKKNCHQAPSRVSKSNTPLQSVALPTLQHPETEIIGGIDLMETDEPFNLPIETLTTVEEDTASCETTTAFQSAASPPHQEDESQLNGDNDHTETGEPFELSIDKETTVEEDTVSCDTTTTSKSVDSPTLQHPETEIIGGSELMETGEHFNLPIEAETTVEEETVSCDTTTTSKSVDSPTLQHPETEIIGGSELMETGEHFNLPIEAETTVEEETVSCDTTTTSKSVALPPQQDTETEIICAPCQIRELKMLVQEKDKQLKIVRSYQVKATVDLAKLKCKLKEKDKKLNTSSKHLARMRQYAVDCVETISKLKDDVATLTENQLDEKIKHLTHGERVIINTFIMKGKAELKADTGRAYGMKYDAGFLMQCLLLKLKSSSTYNHLRKNKILPLPSPSTIFIDLLIFI</sequence>
<organism evidence="2 3">
    <name type="scientific">Daphnia sinensis</name>
    <dbReference type="NCBI Taxonomy" id="1820382"/>
    <lineage>
        <taxon>Eukaryota</taxon>
        <taxon>Metazoa</taxon>
        <taxon>Ecdysozoa</taxon>
        <taxon>Arthropoda</taxon>
        <taxon>Crustacea</taxon>
        <taxon>Branchiopoda</taxon>
        <taxon>Diplostraca</taxon>
        <taxon>Cladocera</taxon>
        <taxon>Anomopoda</taxon>
        <taxon>Daphniidae</taxon>
        <taxon>Daphnia</taxon>
        <taxon>Daphnia similis group</taxon>
    </lineage>
</organism>
<gene>
    <name evidence="2" type="ORF">GHT06_005021</name>
</gene>
<feature type="region of interest" description="Disordered" evidence="1">
    <location>
        <begin position="78"/>
        <end position="142"/>
    </location>
</feature>
<dbReference type="AlphaFoldDB" id="A0AAD5PLT2"/>
<comment type="caution">
    <text evidence="2">The sequence shown here is derived from an EMBL/GenBank/DDBJ whole genome shotgun (WGS) entry which is preliminary data.</text>
</comment>
<proteinExistence type="predicted"/>